<dbReference type="GO" id="GO:0035243">
    <property type="term" value="F:protein-arginine omega-N symmetric methyltransferase activity"/>
    <property type="evidence" value="ECO:0007669"/>
    <property type="project" value="TreeGrafter"/>
</dbReference>
<dbReference type="AlphaFoldDB" id="A0A975J2B2"/>
<dbReference type="PANTHER" id="PTHR12049:SF7">
    <property type="entry name" value="PROTEIN ARGININE METHYLTRANSFERASE NDUFAF7, MITOCHONDRIAL"/>
    <property type="match status" value="1"/>
</dbReference>
<protein>
    <submittedName>
        <fullName evidence="3">SAM-dependent methyltransferase</fullName>
        <ecNumber evidence="3">2.1.1.-</ecNumber>
    </submittedName>
</protein>
<dbReference type="GO" id="GO:0032259">
    <property type="term" value="P:methylation"/>
    <property type="evidence" value="ECO:0007669"/>
    <property type="project" value="UniProtKB-KW"/>
</dbReference>
<evidence type="ECO:0000256" key="2">
    <source>
        <dbReference type="ARBA" id="ARBA00022679"/>
    </source>
</evidence>
<dbReference type="PANTHER" id="PTHR12049">
    <property type="entry name" value="PROTEIN ARGININE METHYLTRANSFERASE NDUFAF7, MITOCHONDRIAL"/>
    <property type="match status" value="1"/>
</dbReference>
<dbReference type="SUPFAM" id="SSF53335">
    <property type="entry name" value="S-adenosyl-L-methionine-dependent methyltransferases"/>
    <property type="match status" value="1"/>
</dbReference>
<dbReference type="Pfam" id="PF02636">
    <property type="entry name" value="Methyltransf_28"/>
    <property type="match status" value="1"/>
</dbReference>
<dbReference type="InterPro" id="IPR003788">
    <property type="entry name" value="NDUFAF7"/>
</dbReference>
<organism evidence="3 4">
    <name type="scientific">Luteolibacter ambystomatis</name>
    <dbReference type="NCBI Taxonomy" id="2824561"/>
    <lineage>
        <taxon>Bacteria</taxon>
        <taxon>Pseudomonadati</taxon>
        <taxon>Verrucomicrobiota</taxon>
        <taxon>Verrucomicrobiia</taxon>
        <taxon>Verrucomicrobiales</taxon>
        <taxon>Verrucomicrobiaceae</taxon>
        <taxon>Luteolibacter</taxon>
    </lineage>
</organism>
<dbReference type="EC" id="2.1.1.-" evidence="3"/>
<dbReference type="EMBL" id="CP073100">
    <property type="protein sequence ID" value="QUE52709.1"/>
    <property type="molecule type" value="Genomic_DNA"/>
</dbReference>
<evidence type="ECO:0000313" key="3">
    <source>
        <dbReference type="EMBL" id="QUE52709.1"/>
    </source>
</evidence>
<dbReference type="InterPro" id="IPR029063">
    <property type="entry name" value="SAM-dependent_MTases_sf"/>
</dbReference>
<evidence type="ECO:0000313" key="4">
    <source>
        <dbReference type="Proteomes" id="UP000676169"/>
    </source>
</evidence>
<proteinExistence type="predicted"/>
<dbReference type="RefSeq" id="WP_211633977.1">
    <property type="nucleotide sequence ID" value="NZ_CP073100.1"/>
</dbReference>
<gene>
    <name evidence="3" type="ORF">KBB96_07385</name>
</gene>
<dbReference type="Proteomes" id="UP000676169">
    <property type="component" value="Chromosome"/>
</dbReference>
<accession>A0A975J2B2</accession>
<dbReference type="Gene3D" id="3.40.50.12710">
    <property type="match status" value="1"/>
</dbReference>
<keyword evidence="2 3" id="KW-0808">Transferase</keyword>
<dbReference type="InterPro" id="IPR038375">
    <property type="entry name" value="NDUFAF7_sf"/>
</dbReference>
<dbReference type="KEGG" id="lamb:KBB96_07385"/>
<keyword evidence="4" id="KW-1185">Reference proteome</keyword>
<name>A0A975J2B2_9BACT</name>
<keyword evidence="1 3" id="KW-0489">Methyltransferase</keyword>
<reference evidence="3" key="1">
    <citation type="submission" date="2021-04" db="EMBL/GenBank/DDBJ databases">
        <title>Luteolibacter sp. 32A isolated from the skin of an Anderson's salamander (Ambystoma andersonii).</title>
        <authorList>
            <person name="Spergser J."/>
            <person name="Busse H.-J."/>
        </authorList>
    </citation>
    <scope>NUCLEOTIDE SEQUENCE</scope>
    <source>
        <strain evidence="3">32A</strain>
    </source>
</reference>
<sequence>MASLLADRIAREGPVSFADFTAAALYDPIRGYYARETRQVGRGGDFFTSVSVGPVFGTLLARRFLNWWHRAGQPDRWRITELGAHDGTLAGDVLDALLAMDARAFGTVEYAIIEPLPTLAAAQSAALARFAGHYRTVREVTELAPLPGMVFGNELLDALPFHVIERHGGSWHESMVTISNDGFQWDASSQWGGPVPETSAPLPDGYRTEIRTNYRELLEPLARTLDHGLMLWIDYGFARPEYYLPERTRGTLRTFSRHRAGDDPLDSPGERDITAHVDFTAVAETALALGMTPCEFRDQGAWLTRLAGPWLQEQEQQPDPAAIRQFQTLIHPAHLGARFHALELAVREPVEESARTQAVARLALAPLQRS</sequence>
<evidence type="ECO:0000256" key="1">
    <source>
        <dbReference type="ARBA" id="ARBA00022603"/>
    </source>
</evidence>